<dbReference type="Proteomes" id="UP001215280">
    <property type="component" value="Unassembled WGS sequence"/>
</dbReference>
<accession>A0AAD7IAZ1</accession>
<dbReference type="InterPro" id="IPR051604">
    <property type="entry name" value="Ergot_Alk_Oxidoreductase"/>
</dbReference>
<dbReference type="PANTHER" id="PTHR43162:SF1">
    <property type="entry name" value="PRESTALK A DIFFERENTIATION PROTEIN A"/>
    <property type="match status" value="1"/>
</dbReference>
<evidence type="ECO:0000313" key="3">
    <source>
        <dbReference type="Proteomes" id="UP001215280"/>
    </source>
</evidence>
<gene>
    <name evidence="2" type="ORF">DFH07DRAFT_984934</name>
</gene>
<name>A0AAD7IAZ1_9AGAR</name>
<evidence type="ECO:0000256" key="1">
    <source>
        <dbReference type="SAM" id="MobiDB-lite"/>
    </source>
</evidence>
<evidence type="ECO:0008006" key="4">
    <source>
        <dbReference type="Google" id="ProtNLM"/>
    </source>
</evidence>
<dbReference type="EMBL" id="JARJLG010000140">
    <property type="protein sequence ID" value="KAJ7737857.1"/>
    <property type="molecule type" value="Genomic_DNA"/>
</dbReference>
<dbReference type="Gene3D" id="3.90.25.10">
    <property type="entry name" value="UDP-galactose 4-epimerase, domain 1"/>
    <property type="match status" value="1"/>
</dbReference>
<evidence type="ECO:0000313" key="2">
    <source>
        <dbReference type="EMBL" id="KAJ7737857.1"/>
    </source>
</evidence>
<dbReference type="InterPro" id="IPR036291">
    <property type="entry name" value="NAD(P)-bd_dom_sf"/>
</dbReference>
<comment type="caution">
    <text evidence="2">The sequence shown here is derived from an EMBL/GenBank/DDBJ whole genome shotgun (WGS) entry which is preliminary data.</text>
</comment>
<feature type="region of interest" description="Disordered" evidence="1">
    <location>
        <begin position="250"/>
        <end position="277"/>
    </location>
</feature>
<reference evidence="2" key="1">
    <citation type="submission" date="2023-03" db="EMBL/GenBank/DDBJ databases">
        <title>Massive genome expansion in bonnet fungi (Mycena s.s.) driven by repeated elements and novel gene families across ecological guilds.</title>
        <authorList>
            <consortium name="Lawrence Berkeley National Laboratory"/>
            <person name="Harder C.B."/>
            <person name="Miyauchi S."/>
            <person name="Viragh M."/>
            <person name="Kuo A."/>
            <person name="Thoen E."/>
            <person name="Andreopoulos B."/>
            <person name="Lu D."/>
            <person name="Skrede I."/>
            <person name="Drula E."/>
            <person name="Henrissat B."/>
            <person name="Morin E."/>
            <person name="Kohler A."/>
            <person name="Barry K."/>
            <person name="LaButti K."/>
            <person name="Morin E."/>
            <person name="Salamov A."/>
            <person name="Lipzen A."/>
            <person name="Mereny Z."/>
            <person name="Hegedus B."/>
            <person name="Baldrian P."/>
            <person name="Stursova M."/>
            <person name="Weitz H."/>
            <person name="Taylor A."/>
            <person name="Grigoriev I.V."/>
            <person name="Nagy L.G."/>
            <person name="Martin F."/>
            <person name="Kauserud H."/>
        </authorList>
    </citation>
    <scope>NUCLEOTIDE SEQUENCE</scope>
    <source>
        <strain evidence="2">CBHHK188m</strain>
    </source>
</reference>
<keyword evidence="3" id="KW-1185">Reference proteome</keyword>
<dbReference type="PANTHER" id="PTHR43162">
    <property type="match status" value="1"/>
</dbReference>
<protein>
    <recommendedName>
        <fullName evidence="4">NAD(P)-binding domain-containing protein</fullName>
    </recommendedName>
</protein>
<dbReference type="Gene3D" id="3.40.50.720">
    <property type="entry name" value="NAD(P)-binding Rossmann-like Domain"/>
    <property type="match status" value="1"/>
</dbReference>
<sequence>MTILLTDTGKSATPLAKLLYAANIPALLTGRSGTVPAPFRGVRFDWLDPPTAASTAYTYLIAPWVYDMFPPMKAFIDLARVHGVTCFVLMSAATCPSEDGGPLTSAVHAYLASLGVEHCALRSSWFFVIRRFVLAPIVNATGSRLIGWILTEDIAFKVLTAPTIEHTRPIMITEILSEILGREIKHRSVSADGYTEIMGARGYLATMPRLRVRQTSGLRTMYGDERTLAADDPEGISTAKFKAGIHPSKCFRQDTHGMDAPGSASIDSEPRSSSMLG</sequence>
<proteinExistence type="predicted"/>
<dbReference type="AlphaFoldDB" id="A0AAD7IAZ1"/>
<organism evidence="2 3">
    <name type="scientific">Mycena maculata</name>
    <dbReference type="NCBI Taxonomy" id="230809"/>
    <lineage>
        <taxon>Eukaryota</taxon>
        <taxon>Fungi</taxon>
        <taxon>Dikarya</taxon>
        <taxon>Basidiomycota</taxon>
        <taxon>Agaricomycotina</taxon>
        <taxon>Agaricomycetes</taxon>
        <taxon>Agaricomycetidae</taxon>
        <taxon>Agaricales</taxon>
        <taxon>Marasmiineae</taxon>
        <taxon>Mycenaceae</taxon>
        <taxon>Mycena</taxon>
    </lineage>
</organism>
<dbReference type="SUPFAM" id="SSF51735">
    <property type="entry name" value="NAD(P)-binding Rossmann-fold domains"/>
    <property type="match status" value="1"/>
</dbReference>